<evidence type="ECO:0000256" key="1">
    <source>
        <dbReference type="SAM" id="MobiDB-lite"/>
    </source>
</evidence>
<dbReference type="InterPro" id="IPR051918">
    <property type="entry name" value="STPP_CPPED1"/>
</dbReference>
<feature type="signal peptide" evidence="2">
    <location>
        <begin position="1"/>
        <end position="29"/>
    </location>
</feature>
<dbReference type="PANTHER" id="PTHR43143">
    <property type="entry name" value="METALLOPHOSPHOESTERASE, CALCINEURIN SUPERFAMILY"/>
    <property type="match status" value="1"/>
</dbReference>
<dbReference type="PANTHER" id="PTHR43143:SF6">
    <property type="entry name" value="BLL3016 PROTEIN"/>
    <property type="match status" value="1"/>
</dbReference>
<dbReference type="GO" id="GO:0005975">
    <property type="term" value="P:carbohydrate metabolic process"/>
    <property type="evidence" value="ECO:0007669"/>
    <property type="project" value="UniProtKB-ARBA"/>
</dbReference>
<sequence>MSERRLRPCAATGLSACAALALMAPSVSASSALAVEAPAELYEGHVQVDRAQAADSETLQGRVFDDVNENSKLDGDETGIPGVAVTNGVDVVQTDGEGNYELSVRDNMTVSITQPSGWQVPVDSDNFAQFSYNHLPEGSPGDFEYGGIEPTGETPKAVNFPMIESESTASAKQDCVIAADTQAYDTTEMGYARDGAVGDLADRDDYQGCGVLLLGDNVGDDLSLNDELRDIYSTMNGPVRAAPGNHDQDYDSTDDAHALDTFRDQFGPDHFSYNVGKTHFVVLDSIEYSGNQSTKKYKEKIGEDQLEWLGNDLKNVPKTAHVVIATHAPIVTHQQVIVDDAADLYDVIADYPNTVTIGGHTHTQENLIAGEQREEWADDGIDTLSHTQIVAGAVSGDWYSGGLNADGLPYSFTRDGSEPGILTLEFDGADRSERYTVRNEAEDHQMLLGVNSPGWRDWAQQTQDWQDEDKAGHEPEAMSERVVTRDDLKQGDTWLTSSFLAGTSDARVEMSFDGKANAVAEHTQPGRGESLAKGWEYSDPYTTSQNLRTSGSVGQTSSHLWRAEIPSDLDLGTHSAEVTGIDRYGREYRETIRFTVVEDEAAATQISKKQLAKDGFSSAQETKITEGERKGLDSDEARKADSN</sequence>
<feature type="domain" description="Calcineurin-like phosphoesterase" evidence="3">
    <location>
        <begin position="211"/>
        <end position="363"/>
    </location>
</feature>
<dbReference type="Proteomes" id="UP000234342">
    <property type="component" value="Unassembled WGS sequence"/>
</dbReference>
<dbReference type="InterPro" id="IPR032288">
    <property type="entry name" value="Metallophos_C"/>
</dbReference>
<gene>
    <name evidence="6" type="ORF">BANT10_01412</name>
</gene>
<evidence type="ECO:0000259" key="3">
    <source>
        <dbReference type="Pfam" id="PF00149"/>
    </source>
</evidence>
<dbReference type="EMBL" id="FXZE01000004">
    <property type="protein sequence ID" value="SMX80069.1"/>
    <property type="molecule type" value="Genomic_DNA"/>
</dbReference>
<organism evidence="6 7">
    <name type="scientific">Brevibacterium antiquum</name>
    <dbReference type="NCBI Taxonomy" id="234835"/>
    <lineage>
        <taxon>Bacteria</taxon>
        <taxon>Bacillati</taxon>
        <taxon>Actinomycetota</taxon>
        <taxon>Actinomycetes</taxon>
        <taxon>Micrococcales</taxon>
        <taxon>Brevibacteriaceae</taxon>
        <taxon>Brevibacterium</taxon>
    </lineage>
</organism>
<dbReference type="SUPFAM" id="SSF117074">
    <property type="entry name" value="Hypothetical protein PA1324"/>
    <property type="match status" value="1"/>
</dbReference>
<dbReference type="Pfam" id="PF16370">
    <property type="entry name" value="MetallophosC"/>
    <property type="match status" value="1"/>
</dbReference>
<accession>A0A2H1IXZ0</accession>
<dbReference type="Gene3D" id="3.60.21.10">
    <property type="match status" value="1"/>
</dbReference>
<dbReference type="GO" id="GO:0016787">
    <property type="term" value="F:hydrolase activity"/>
    <property type="evidence" value="ECO:0007669"/>
    <property type="project" value="InterPro"/>
</dbReference>
<evidence type="ECO:0000313" key="7">
    <source>
        <dbReference type="Proteomes" id="UP000234342"/>
    </source>
</evidence>
<feature type="domain" description="Calcineurin-like phosphoesterase N-terminal" evidence="5">
    <location>
        <begin position="75"/>
        <end position="134"/>
    </location>
</feature>
<dbReference type="InterPro" id="IPR029052">
    <property type="entry name" value="Metallo-depent_PP-like"/>
</dbReference>
<dbReference type="InterPro" id="IPR013783">
    <property type="entry name" value="Ig-like_fold"/>
</dbReference>
<evidence type="ECO:0000259" key="5">
    <source>
        <dbReference type="Pfam" id="PF16371"/>
    </source>
</evidence>
<protein>
    <submittedName>
        <fullName evidence="6">Calcineurin-like phosphoesterase</fullName>
    </submittedName>
</protein>
<dbReference type="InterPro" id="IPR004843">
    <property type="entry name" value="Calcineurin-like_PHP"/>
</dbReference>
<feature type="compositionally biased region" description="Basic and acidic residues" evidence="1">
    <location>
        <begin position="623"/>
        <end position="643"/>
    </location>
</feature>
<evidence type="ECO:0000256" key="2">
    <source>
        <dbReference type="SAM" id="SignalP"/>
    </source>
</evidence>
<feature type="region of interest" description="Disordered" evidence="1">
    <location>
        <begin position="606"/>
        <end position="643"/>
    </location>
</feature>
<keyword evidence="2" id="KW-0732">Signal</keyword>
<dbReference type="InterPro" id="IPR032285">
    <property type="entry name" value="Metallophos_N"/>
</dbReference>
<evidence type="ECO:0000259" key="4">
    <source>
        <dbReference type="Pfam" id="PF16370"/>
    </source>
</evidence>
<feature type="chain" id="PRO_5013910498" evidence="2">
    <location>
        <begin position="30"/>
        <end position="643"/>
    </location>
</feature>
<keyword evidence="7" id="KW-1185">Reference proteome</keyword>
<name>A0A2H1IXZ0_9MICO</name>
<evidence type="ECO:0000313" key="6">
    <source>
        <dbReference type="EMBL" id="SMX80069.1"/>
    </source>
</evidence>
<proteinExistence type="predicted"/>
<dbReference type="Gene3D" id="2.60.40.10">
    <property type="entry name" value="Immunoglobulins"/>
    <property type="match status" value="1"/>
</dbReference>
<dbReference type="AlphaFoldDB" id="A0A2H1IXZ0"/>
<dbReference type="Pfam" id="PF16371">
    <property type="entry name" value="MetallophosN"/>
    <property type="match status" value="1"/>
</dbReference>
<dbReference type="Pfam" id="PF00149">
    <property type="entry name" value="Metallophos"/>
    <property type="match status" value="1"/>
</dbReference>
<reference evidence="7" key="1">
    <citation type="submission" date="2017-03" db="EMBL/GenBank/DDBJ databases">
        <authorList>
            <person name="Monnet C."/>
        </authorList>
    </citation>
    <scope>NUCLEOTIDE SEQUENCE [LARGE SCALE GENOMIC DNA]</scope>
    <source>
        <strain evidence="7">P10</strain>
    </source>
</reference>
<feature type="domain" description="Calcineurin-like phosphoesterase C-terminal" evidence="4">
    <location>
        <begin position="390"/>
        <end position="588"/>
    </location>
</feature>
<dbReference type="SUPFAM" id="SSF56300">
    <property type="entry name" value="Metallo-dependent phosphatases"/>
    <property type="match status" value="1"/>
</dbReference>